<sequence length="58" mass="6741">VAYQINLALNHELCNNGKKGHPPVSLLRVLQNLKCNYHEFLALENGHQNFLFFPFYVI</sequence>
<feature type="non-terminal residue" evidence="1">
    <location>
        <position position="58"/>
    </location>
</feature>
<reference evidence="1" key="1">
    <citation type="submission" date="2018-05" db="EMBL/GenBank/DDBJ databases">
        <authorList>
            <person name="Lanie J.A."/>
            <person name="Ng W.-L."/>
            <person name="Kazmierczak K.M."/>
            <person name="Andrzejewski T.M."/>
            <person name="Davidsen T.M."/>
            <person name="Wayne K.J."/>
            <person name="Tettelin H."/>
            <person name="Glass J.I."/>
            <person name="Rusch D."/>
            <person name="Podicherti R."/>
            <person name="Tsui H.-C.T."/>
            <person name="Winkler M.E."/>
        </authorList>
    </citation>
    <scope>NUCLEOTIDE SEQUENCE</scope>
</reference>
<feature type="non-terminal residue" evidence="1">
    <location>
        <position position="1"/>
    </location>
</feature>
<proteinExistence type="predicted"/>
<dbReference type="EMBL" id="UINC01123740">
    <property type="protein sequence ID" value="SVD00416.1"/>
    <property type="molecule type" value="Genomic_DNA"/>
</dbReference>
<accession>A0A382RRZ5</accession>
<name>A0A382RRZ5_9ZZZZ</name>
<protein>
    <submittedName>
        <fullName evidence="1">Uncharacterized protein</fullName>
    </submittedName>
</protein>
<dbReference type="AlphaFoldDB" id="A0A382RRZ5"/>
<organism evidence="1">
    <name type="scientific">marine metagenome</name>
    <dbReference type="NCBI Taxonomy" id="408172"/>
    <lineage>
        <taxon>unclassified sequences</taxon>
        <taxon>metagenomes</taxon>
        <taxon>ecological metagenomes</taxon>
    </lineage>
</organism>
<gene>
    <name evidence="1" type="ORF">METZ01_LOCUS353270</name>
</gene>
<evidence type="ECO:0000313" key="1">
    <source>
        <dbReference type="EMBL" id="SVD00416.1"/>
    </source>
</evidence>